<dbReference type="InterPro" id="IPR051461">
    <property type="entry name" value="UPF0750_membrane"/>
</dbReference>
<feature type="transmembrane region" description="Helical" evidence="6">
    <location>
        <begin position="7"/>
        <end position="25"/>
    </location>
</feature>
<keyword evidence="5 6" id="KW-0472">Membrane</keyword>
<evidence type="ECO:0000313" key="8">
    <source>
        <dbReference type="EMBL" id="PKE26726.1"/>
    </source>
</evidence>
<dbReference type="EMBL" id="PIXC01000005">
    <property type="protein sequence ID" value="PKE26726.1"/>
    <property type="molecule type" value="Genomic_DNA"/>
</dbReference>
<dbReference type="RefSeq" id="WP_012657013.1">
    <property type="nucleotide sequence ID" value="NZ_CP073801.1"/>
</dbReference>
<comment type="caution">
    <text evidence="8">The sequence shown here is derived from an EMBL/GenBank/DDBJ whole genome shotgun (WGS) entry which is preliminary data.</text>
</comment>
<accession>A0A855GR46</accession>
<dbReference type="Pfam" id="PF02588">
    <property type="entry name" value="YitT_membrane"/>
    <property type="match status" value="1"/>
</dbReference>
<dbReference type="Gene3D" id="3.30.70.120">
    <property type="match status" value="1"/>
</dbReference>
<reference evidence="8 9" key="1">
    <citation type="submission" date="2017-12" db="EMBL/GenBank/DDBJ databases">
        <title>Genomics of Macrococcus caseolyticus.</title>
        <authorList>
            <person name="MacFadyen A.C."/>
            <person name="Paterson G.K."/>
        </authorList>
    </citation>
    <scope>NUCLEOTIDE SEQUENCE [LARGE SCALE GENOMIC DNA]</scope>
    <source>
        <strain evidence="8 9">5788_EF188</strain>
    </source>
</reference>
<dbReference type="InterPro" id="IPR003740">
    <property type="entry name" value="YitT"/>
</dbReference>
<feature type="domain" description="DUF2179" evidence="7">
    <location>
        <begin position="222"/>
        <end position="276"/>
    </location>
</feature>
<keyword evidence="4 6" id="KW-1133">Transmembrane helix</keyword>
<evidence type="ECO:0000259" key="7">
    <source>
        <dbReference type="Pfam" id="PF10035"/>
    </source>
</evidence>
<dbReference type="Proteomes" id="UP000233482">
    <property type="component" value="Unassembled WGS sequence"/>
</dbReference>
<evidence type="ECO:0000256" key="5">
    <source>
        <dbReference type="ARBA" id="ARBA00023136"/>
    </source>
</evidence>
<feature type="transmembrane region" description="Helical" evidence="6">
    <location>
        <begin position="37"/>
        <end position="59"/>
    </location>
</feature>
<dbReference type="CDD" id="cd16380">
    <property type="entry name" value="YitT_C"/>
    <property type="match status" value="1"/>
</dbReference>
<dbReference type="GO" id="GO:0005886">
    <property type="term" value="C:plasma membrane"/>
    <property type="evidence" value="ECO:0007669"/>
    <property type="project" value="UniProtKB-SubCell"/>
</dbReference>
<dbReference type="AlphaFoldDB" id="A0A855GR46"/>
<feature type="transmembrane region" description="Helical" evidence="6">
    <location>
        <begin position="149"/>
        <end position="167"/>
    </location>
</feature>
<evidence type="ECO:0000256" key="6">
    <source>
        <dbReference type="SAM" id="Phobius"/>
    </source>
</evidence>
<organism evidence="8 9">
    <name type="scientific">Macrococcoides caseolyticum</name>
    <dbReference type="NCBI Taxonomy" id="69966"/>
    <lineage>
        <taxon>Bacteria</taxon>
        <taxon>Bacillati</taxon>
        <taxon>Bacillota</taxon>
        <taxon>Bacilli</taxon>
        <taxon>Bacillales</taxon>
        <taxon>Staphylococcaceae</taxon>
        <taxon>Macrococcoides</taxon>
    </lineage>
</organism>
<name>A0A855GR46_9STAP</name>
<dbReference type="PANTHER" id="PTHR33545">
    <property type="entry name" value="UPF0750 MEMBRANE PROTEIN YITT-RELATED"/>
    <property type="match status" value="1"/>
</dbReference>
<feature type="transmembrane region" description="Helical" evidence="6">
    <location>
        <begin position="71"/>
        <end position="93"/>
    </location>
</feature>
<dbReference type="PANTHER" id="PTHR33545:SF10">
    <property type="entry name" value="UPF0750 MEMBRANE PROTEIN YPJC"/>
    <property type="match status" value="1"/>
</dbReference>
<evidence type="ECO:0000256" key="2">
    <source>
        <dbReference type="ARBA" id="ARBA00022475"/>
    </source>
</evidence>
<sequence length="290" mass="32488">MKIHLNLINIFFILIGAFIFSFGIVNFNMTNELTEGGFTGIALILYHLFGTSPALMNLIFNIPLFFVGYKLLGRLSFIYTLTGTLSVSLFLWICERYPMHIDLKEDLLLASLFGGVFIGVGLGIIFRFGGTTGGVDILARLMKKYFDIAMGRTMFAFDCLVLIATYITIGDYIITMYTLVCVFVGARVIDIIQDSGYSARGALIISERHKEISDEINSLLERGVTIISAHGHYSQTERPIIYCVVPKNEITRLKQIINSVDPHAFVSLLDVHDVLGEGFTLDEFKKPIER</sequence>
<evidence type="ECO:0000256" key="4">
    <source>
        <dbReference type="ARBA" id="ARBA00022989"/>
    </source>
</evidence>
<evidence type="ECO:0000256" key="1">
    <source>
        <dbReference type="ARBA" id="ARBA00004651"/>
    </source>
</evidence>
<evidence type="ECO:0000313" key="9">
    <source>
        <dbReference type="Proteomes" id="UP000233482"/>
    </source>
</evidence>
<feature type="transmembrane region" description="Helical" evidence="6">
    <location>
        <begin position="108"/>
        <end position="128"/>
    </location>
</feature>
<keyword evidence="2" id="KW-1003">Cell membrane</keyword>
<gene>
    <name evidence="8" type="ORF">CW686_03375</name>
</gene>
<dbReference type="Pfam" id="PF10035">
    <property type="entry name" value="DUF2179"/>
    <property type="match status" value="1"/>
</dbReference>
<dbReference type="PIRSF" id="PIRSF006483">
    <property type="entry name" value="Membrane_protein_YitT"/>
    <property type="match status" value="1"/>
</dbReference>
<dbReference type="OMA" id="YFGWSIG"/>
<dbReference type="InterPro" id="IPR019264">
    <property type="entry name" value="DUF2179"/>
</dbReference>
<proteinExistence type="predicted"/>
<keyword evidence="3 6" id="KW-0812">Transmembrane</keyword>
<evidence type="ECO:0000256" key="3">
    <source>
        <dbReference type="ARBA" id="ARBA00022692"/>
    </source>
</evidence>
<protein>
    <submittedName>
        <fullName evidence="8">YitT family protein</fullName>
    </submittedName>
</protein>
<dbReference type="InterPro" id="IPR015867">
    <property type="entry name" value="N-reg_PII/ATP_PRibTrfase_C"/>
</dbReference>
<comment type="subcellular location">
    <subcellularLocation>
        <location evidence="1">Cell membrane</location>
        <topology evidence="1">Multi-pass membrane protein</topology>
    </subcellularLocation>
</comment>